<evidence type="ECO:0000256" key="3">
    <source>
        <dbReference type="ARBA" id="ARBA00023082"/>
    </source>
</evidence>
<keyword evidence="4" id="KW-0804">Transcription</keyword>
<dbReference type="SUPFAM" id="SSF88946">
    <property type="entry name" value="Sigma2 domain of RNA polymerase sigma factors"/>
    <property type="match status" value="1"/>
</dbReference>
<dbReference type="EMBL" id="JACOPF010000001">
    <property type="protein sequence ID" value="MBC5688315.1"/>
    <property type="molecule type" value="Genomic_DNA"/>
</dbReference>
<proteinExistence type="inferred from homology"/>
<reference evidence="7" key="1">
    <citation type="submission" date="2020-08" db="EMBL/GenBank/DDBJ databases">
        <title>Genome public.</title>
        <authorList>
            <person name="Liu C."/>
            <person name="Sun Q."/>
        </authorList>
    </citation>
    <scope>NUCLEOTIDE SEQUENCE</scope>
    <source>
        <strain evidence="7">NSJ-55</strain>
    </source>
</reference>
<dbReference type="Gene3D" id="1.10.10.10">
    <property type="entry name" value="Winged helix-like DNA-binding domain superfamily/Winged helix DNA-binding domain"/>
    <property type="match status" value="1"/>
</dbReference>
<dbReference type="AlphaFoldDB" id="A0A923LGI2"/>
<organism evidence="7 8">
    <name type="scientific">Mediterraneibacter hominis</name>
    <dbReference type="NCBI Taxonomy" id="2763054"/>
    <lineage>
        <taxon>Bacteria</taxon>
        <taxon>Bacillati</taxon>
        <taxon>Bacillota</taxon>
        <taxon>Clostridia</taxon>
        <taxon>Lachnospirales</taxon>
        <taxon>Lachnospiraceae</taxon>
        <taxon>Mediterraneibacter</taxon>
    </lineage>
</organism>
<dbReference type="InterPro" id="IPR013249">
    <property type="entry name" value="RNA_pol_sigma70_r4_t2"/>
</dbReference>
<keyword evidence="8" id="KW-1185">Reference proteome</keyword>
<dbReference type="RefSeq" id="WP_186874937.1">
    <property type="nucleotide sequence ID" value="NZ_JACOPF010000001.1"/>
</dbReference>
<evidence type="ECO:0000256" key="1">
    <source>
        <dbReference type="ARBA" id="ARBA00010641"/>
    </source>
</evidence>
<evidence type="ECO:0000259" key="5">
    <source>
        <dbReference type="Pfam" id="PF04542"/>
    </source>
</evidence>
<protein>
    <submittedName>
        <fullName evidence="7">RNA polymerase sigma factor</fullName>
    </submittedName>
</protein>
<feature type="domain" description="RNA polymerase sigma-70 region 2" evidence="5">
    <location>
        <begin position="12"/>
        <end position="77"/>
    </location>
</feature>
<evidence type="ECO:0000256" key="2">
    <source>
        <dbReference type="ARBA" id="ARBA00023015"/>
    </source>
</evidence>
<dbReference type="InterPro" id="IPR013324">
    <property type="entry name" value="RNA_pol_sigma_r3/r4-like"/>
</dbReference>
<dbReference type="SUPFAM" id="SSF88659">
    <property type="entry name" value="Sigma3 and sigma4 domains of RNA polymerase sigma factors"/>
    <property type="match status" value="1"/>
</dbReference>
<dbReference type="Pfam" id="PF04542">
    <property type="entry name" value="Sigma70_r2"/>
    <property type="match status" value="1"/>
</dbReference>
<dbReference type="NCBIfam" id="TIGR02937">
    <property type="entry name" value="sigma70-ECF"/>
    <property type="match status" value="1"/>
</dbReference>
<comment type="caution">
    <text evidence="7">The sequence shown here is derived from an EMBL/GenBank/DDBJ whole genome shotgun (WGS) entry which is preliminary data.</text>
</comment>
<dbReference type="GO" id="GO:0016987">
    <property type="term" value="F:sigma factor activity"/>
    <property type="evidence" value="ECO:0007669"/>
    <property type="project" value="UniProtKB-KW"/>
</dbReference>
<dbReference type="InterPro" id="IPR014284">
    <property type="entry name" value="RNA_pol_sigma-70_dom"/>
</dbReference>
<dbReference type="InterPro" id="IPR013325">
    <property type="entry name" value="RNA_pol_sigma_r2"/>
</dbReference>
<comment type="similarity">
    <text evidence="1">Belongs to the sigma-70 factor family. ECF subfamily.</text>
</comment>
<dbReference type="InterPro" id="IPR039425">
    <property type="entry name" value="RNA_pol_sigma-70-like"/>
</dbReference>
<feature type="domain" description="RNA polymerase sigma factor 70 region 4 type 2" evidence="6">
    <location>
        <begin position="112"/>
        <end position="160"/>
    </location>
</feature>
<sequence length="174" mass="20374">MNAREVEKCIDDFGTDIYRFCLKLCADKTNAEDLYQQTFLKALEIEWTLDWEKNPKALFFSLAHNLWKSDRRKQARRNTIAPCGSYGEEVETTAHSEESIEESYLQKELVTEVRQIIQNLPEKFQVPLILFYFSACSIEQIAMIIKKPPGTVKSRLFKGRNLIKKRLEEAGYER</sequence>
<dbReference type="GO" id="GO:0006352">
    <property type="term" value="P:DNA-templated transcription initiation"/>
    <property type="evidence" value="ECO:0007669"/>
    <property type="project" value="InterPro"/>
</dbReference>
<dbReference type="PANTHER" id="PTHR43133:SF60">
    <property type="entry name" value="RNA POLYMERASE SIGMA FACTOR SIGV"/>
    <property type="match status" value="1"/>
</dbReference>
<accession>A0A923LGI2</accession>
<name>A0A923LGI2_9FIRM</name>
<gene>
    <name evidence="7" type="ORF">H8S37_05160</name>
</gene>
<dbReference type="Pfam" id="PF08281">
    <property type="entry name" value="Sigma70_r4_2"/>
    <property type="match status" value="1"/>
</dbReference>
<dbReference type="InterPro" id="IPR007627">
    <property type="entry name" value="RNA_pol_sigma70_r2"/>
</dbReference>
<keyword evidence="2" id="KW-0805">Transcription regulation</keyword>
<evidence type="ECO:0000313" key="8">
    <source>
        <dbReference type="Proteomes" id="UP000652477"/>
    </source>
</evidence>
<keyword evidence="3" id="KW-0731">Sigma factor</keyword>
<evidence type="ECO:0000313" key="7">
    <source>
        <dbReference type="EMBL" id="MBC5688315.1"/>
    </source>
</evidence>
<dbReference type="GO" id="GO:0003677">
    <property type="term" value="F:DNA binding"/>
    <property type="evidence" value="ECO:0007669"/>
    <property type="project" value="InterPro"/>
</dbReference>
<evidence type="ECO:0000259" key="6">
    <source>
        <dbReference type="Pfam" id="PF08281"/>
    </source>
</evidence>
<evidence type="ECO:0000256" key="4">
    <source>
        <dbReference type="ARBA" id="ARBA00023163"/>
    </source>
</evidence>
<dbReference type="Gene3D" id="1.10.1740.10">
    <property type="match status" value="1"/>
</dbReference>
<dbReference type="InterPro" id="IPR036388">
    <property type="entry name" value="WH-like_DNA-bd_sf"/>
</dbReference>
<dbReference type="Proteomes" id="UP000652477">
    <property type="component" value="Unassembled WGS sequence"/>
</dbReference>
<dbReference type="PANTHER" id="PTHR43133">
    <property type="entry name" value="RNA POLYMERASE ECF-TYPE SIGMA FACTO"/>
    <property type="match status" value="1"/>
</dbReference>